<gene>
    <name evidence="7" type="ORF">KP509_31G018000</name>
</gene>
<evidence type="ECO:0000256" key="2">
    <source>
        <dbReference type="ARBA" id="ARBA00022692"/>
    </source>
</evidence>
<name>A0A8T2QY21_CERRI</name>
<organism evidence="7 8">
    <name type="scientific">Ceratopteris richardii</name>
    <name type="common">Triangle waterfern</name>
    <dbReference type="NCBI Taxonomy" id="49495"/>
    <lineage>
        <taxon>Eukaryota</taxon>
        <taxon>Viridiplantae</taxon>
        <taxon>Streptophyta</taxon>
        <taxon>Embryophyta</taxon>
        <taxon>Tracheophyta</taxon>
        <taxon>Polypodiopsida</taxon>
        <taxon>Polypodiidae</taxon>
        <taxon>Polypodiales</taxon>
        <taxon>Pteridineae</taxon>
        <taxon>Pteridaceae</taxon>
        <taxon>Parkerioideae</taxon>
        <taxon>Ceratopteris</taxon>
    </lineage>
</organism>
<comment type="caution">
    <text evidence="7">The sequence shown here is derived from an EMBL/GenBank/DDBJ whole genome shotgun (WGS) entry which is preliminary data.</text>
</comment>
<evidence type="ECO:0000256" key="5">
    <source>
        <dbReference type="ARBA" id="ARBA00035114"/>
    </source>
</evidence>
<keyword evidence="8" id="KW-1185">Reference proteome</keyword>
<accession>A0A8T2QY21</accession>
<evidence type="ECO:0000313" key="8">
    <source>
        <dbReference type="Proteomes" id="UP000825935"/>
    </source>
</evidence>
<dbReference type="OrthoDB" id="1878996at2759"/>
<protein>
    <submittedName>
        <fullName evidence="7">Uncharacterized protein</fullName>
    </submittedName>
</protein>
<dbReference type="Proteomes" id="UP000825935">
    <property type="component" value="Chromosome 31"/>
</dbReference>
<proteinExistence type="inferred from homology"/>
<dbReference type="InterPro" id="IPR008511">
    <property type="entry name" value="ROH1-like"/>
</dbReference>
<dbReference type="GO" id="GO:0016020">
    <property type="term" value="C:membrane"/>
    <property type="evidence" value="ECO:0007669"/>
    <property type="project" value="UniProtKB-SubCell"/>
</dbReference>
<comment type="subcellular location">
    <subcellularLocation>
        <location evidence="1">Membrane</location>
        <topology evidence="1">Single-pass membrane protein</topology>
    </subcellularLocation>
</comment>
<evidence type="ECO:0000256" key="6">
    <source>
        <dbReference type="SAM" id="Phobius"/>
    </source>
</evidence>
<evidence type="ECO:0000256" key="3">
    <source>
        <dbReference type="ARBA" id="ARBA00022989"/>
    </source>
</evidence>
<comment type="similarity">
    <text evidence="5">Belongs to the ROH1 family.</text>
</comment>
<evidence type="ECO:0000256" key="4">
    <source>
        <dbReference type="ARBA" id="ARBA00023136"/>
    </source>
</evidence>
<keyword evidence="2 6" id="KW-0812">Transmembrane</keyword>
<keyword evidence="4 6" id="KW-0472">Membrane</keyword>
<dbReference type="Pfam" id="PF05633">
    <property type="entry name" value="ROH1-like"/>
    <property type="match status" value="2"/>
</dbReference>
<dbReference type="EMBL" id="CM035436">
    <property type="protein sequence ID" value="KAH7288233.1"/>
    <property type="molecule type" value="Genomic_DNA"/>
</dbReference>
<dbReference type="AlphaFoldDB" id="A0A8T2QY21"/>
<dbReference type="OMA" id="HECIMAI"/>
<sequence>MSSSSLFSSLGAALQNFSSPRFSFKVSSPTHRSNPGLDAFEKELAKQLEDLKSTDDRGYLSITWLCQAMEVVLSTHASVEAFVPDLQQALADGDFKWLDEYLDDSVKLLDICRALRDALEEIKNYHVLVELALHTLEKGAIGDAQLRRSKNVLLKCMEALKRKDDDINHLGQRRSKLENCSSMLRRMGEKLNMEDASKGNFFMVIYAAQVSTIFICGVLTSALSFKPRRAFTTISVGGQSAWSFSLTSLQQRVKEQIERKKSKGANALLEELDRTDVAVRALFDRIEKLLHARVFPLREDQILDVKQAAMVLRDCSLELHEGLAPLEVHVADVFKVLIASRVALLDIYSHA</sequence>
<evidence type="ECO:0000256" key="1">
    <source>
        <dbReference type="ARBA" id="ARBA00004167"/>
    </source>
</evidence>
<evidence type="ECO:0000313" key="7">
    <source>
        <dbReference type="EMBL" id="KAH7288233.1"/>
    </source>
</evidence>
<feature type="transmembrane region" description="Helical" evidence="6">
    <location>
        <begin position="201"/>
        <end position="225"/>
    </location>
</feature>
<keyword evidence="3 6" id="KW-1133">Transmembrane helix</keyword>
<reference evidence="7" key="1">
    <citation type="submission" date="2021-08" db="EMBL/GenBank/DDBJ databases">
        <title>WGS assembly of Ceratopteris richardii.</title>
        <authorList>
            <person name="Marchant D.B."/>
            <person name="Chen G."/>
            <person name="Jenkins J."/>
            <person name="Shu S."/>
            <person name="Leebens-Mack J."/>
            <person name="Grimwood J."/>
            <person name="Schmutz J."/>
            <person name="Soltis P."/>
            <person name="Soltis D."/>
            <person name="Chen Z.-H."/>
        </authorList>
    </citation>
    <scope>NUCLEOTIDE SEQUENCE</scope>
    <source>
        <strain evidence="7">Whitten #5841</strain>
        <tissue evidence="7">Leaf</tissue>
    </source>
</reference>
<dbReference type="PANTHER" id="PTHR31509">
    <property type="entry name" value="BPS1-LIKE PROTEIN"/>
    <property type="match status" value="1"/>
</dbReference>